<evidence type="ECO:0000256" key="1">
    <source>
        <dbReference type="SAM" id="SignalP"/>
    </source>
</evidence>
<sequence>MLRIFSAVTICTILATQMPSKALSAGLADRLFEFFQALQVGDVLYTTKASYQQSNSRVDCVMRTKILYENGVVRMCLKSELNTQRLQPRFMKVTYRRPSKGDVVTERWSNGQYTLTIYYVGQACVVYSVKELKPMTRGKKACGIWRKNINSTVPDDDECQRNIPQACGSEWRTISSRDKCIRVPTPECKYYKDT</sequence>
<feature type="signal peptide" evidence="1">
    <location>
        <begin position="1"/>
        <end position="22"/>
    </location>
</feature>
<protein>
    <submittedName>
        <fullName evidence="2">Putative secreted protein</fullName>
    </submittedName>
</protein>
<accession>A0A6B0V1T5</accession>
<name>A0A6B0V1T5_IXORI</name>
<dbReference type="AlphaFoldDB" id="A0A6B0V1T5"/>
<dbReference type="EMBL" id="GIFC01013662">
    <property type="protein sequence ID" value="MXU95745.1"/>
    <property type="molecule type" value="Transcribed_RNA"/>
</dbReference>
<feature type="chain" id="PRO_5025498648" evidence="1">
    <location>
        <begin position="23"/>
        <end position="194"/>
    </location>
</feature>
<organism evidence="2">
    <name type="scientific">Ixodes ricinus</name>
    <name type="common">Common tick</name>
    <name type="synonym">Acarus ricinus</name>
    <dbReference type="NCBI Taxonomy" id="34613"/>
    <lineage>
        <taxon>Eukaryota</taxon>
        <taxon>Metazoa</taxon>
        <taxon>Ecdysozoa</taxon>
        <taxon>Arthropoda</taxon>
        <taxon>Chelicerata</taxon>
        <taxon>Arachnida</taxon>
        <taxon>Acari</taxon>
        <taxon>Parasitiformes</taxon>
        <taxon>Ixodida</taxon>
        <taxon>Ixodoidea</taxon>
        <taxon>Ixodidae</taxon>
        <taxon>Ixodinae</taxon>
        <taxon>Ixodes</taxon>
    </lineage>
</organism>
<keyword evidence="1" id="KW-0732">Signal</keyword>
<proteinExistence type="predicted"/>
<evidence type="ECO:0000313" key="2">
    <source>
        <dbReference type="EMBL" id="MXU95745.1"/>
    </source>
</evidence>
<reference evidence="2" key="1">
    <citation type="submission" date="2019-12" db="EMBL/GenBank/DDBJ databases">
        <title>An insight into the sialome of adult female Ixodes ricinus ticks feeding for 6 days.</title>
        <authorList>
            <person name="Perner J."/>
            <person name="Ribeiro J.M.C."/>
        </authorList>
    </citation>
    <scope>NUCLEOTIDE SEQUENCE</scope>
    <source>
        <strain evidence="2">Semi-engorged</strain>
        <tissue evidence="2">Salivary glands</tissue>
    </source>
</reference>